<dbReference type="Proteomes" id="UP000231279">
    <property type="component" value="Unassembled WGS sequence"/>
</dbReference>
<gene>
    <name evidence="1" type="ORF">CDL12_26769</name>
</gene>
<dbReference type="EC" id="6.5.1.1" evidence="1"/>
<proteinExistence type="predicted"/>
<keyword evidence="1" id="KW-0436">Ligase</keyword>
<dbReference type="OrthoDB" id="151490at2759"/>
<dbReference type="EMBL" id="NKXS01006786">
    <property type="protein sequence ID" value="PIN00726.1"/>
    <property type="molecule type" value="Genomic_DNA"/>
</dbReference>
<evidence type="ECO:0000313" key="1">
    <source>
        <dbReference type="EMBL" id="PIN00726.1"/>
    </source>
</evidence>
<dbReference type="STRING" id="429701.A0A2G9G5Z0"/>
<evidence type="ECO:0000313" key="2">
    <source>
        <dbReference type="Proteomes" id="UP000231279"/>
    </source>
</evidence>
<organism evidence="1 2">
    <name type="scientific">Handroanthus impetiginosus</name>
    <dbReference type="NCBI Taxonomy" id="429701"/>
    <lineage>
        <taxon>Eukaryota</taxon>
        <taxon>Viridiplantae</taxon>
        <taxon>Streptophyta</taxon>
        <taxon>Embryophyta</taxon>
        <taxon>Tracheophyta</taxon>
        <taxon>Spermatophyta</taxon>
        <taxon>Magnoliopsida</taxon>
        <taxon>eudicotyledons</taxon>
        <taxon>Gunneridae</taxon>
        <taxon>Pentapetalae</taxon>
        <taxon>asterids</taxon>
        <taxon>lamiids</taxon>
        <taxon>Lamiales</taxon>
        <taxon>Bignoniaceae</taxon>
        <taxon>Crescentiina</taxon>
        <taxon>Tabebuia alliance</taxon>
        <taxon>Handroanthus</taxon>
    </lineage>
</organism>
<comment type="caution">
    <text evidence="1">The sequence shown here is derived from an EMBL/GenBank/DDBJ whole genome shotgun (WGS) entry which is preliminary data.</text>
</comment>
<dbReference type="GO" id="GO:0003910">
    <property type="term" value="F:DNA ligase (ATP) activity"/>
    <property type="evidence" value="ECO:0007669"/>
    <property type="project" value="UniProtKB-EC"/>
</dbReference>
<reference evidence="2" key="1">
    <citation type="journal article" date="2018" name="Gigascience">
        <title>Genome assembly of the Pink Ipe (Handroanthus impetiginosus, Bignoniaceae), a highly valued, ecologically keystone Neotropical timber forest tree.</title>
        <authorList>
            <person name="Silva-Junior O.B."/>
            <person name="Grattapaglia D."/>
            <person name="Novaes E."/>
            <person name="Collevatti R.G."/>
        </authorList>
    </citation>
    <scope>NUCLEOTIDE SEQUENCE [LARGE SCALE GENOMIC DNA]</scope>
    <source>
        <strain evidence="2">cv. UFG-1</strain>
    </source>
</reference>
<accession>A0A2G9G5Z0</accession>
<sequence length="55" mass="6247">MLVWDKSANRFADFGSNQEIAKAAKDGLDSDRQVPLCMLHLTFFMLEILVLFTKA</sequence>
<keyword evidence="2" id="KW-1185">Reference proteome</keyword>
<protein>
    <submittedName>
        <fullName evidence="1">DNA ligase (ATP)</fullName>
        <ecNumber evidence="1">6.5.1.1</ecNumber>
    </submittedName>
</protein>
<name>A0A2G9G5Z0_9LAMI</name>
<dbReference type="AlphaFoldDB" id="A0A2G9G5Z0"/>